<dbReference type="Proteomes" id="UP000636891">
    <property type="component" value="Unassembled WGS sequence"/>
</dbReference>
<sequence length="233" mass="25147">MIGISDFCNGGTVTVSRTYFDAVLRAGGVPVLIPLIGDEQKLDGLLQSIDGLILTGGGDVDPAYFGEEPSPHLGHVNAPRDTFDFRLIELAARHKIPVLGICRGIQMINVAFGGTLYQDLPSEYADTSVCHMQAVPGYVPTHTVRVEKGSFVAVATGMDTLRTNSFHHQAVKRVADGFRVAATATDGVVEAIEDPDRGFFGTQFHPEDHTVAGDTVMVKFFEFLVREAGKKAR</sequence>
<accession>A0ABR7CIJ2</accession>
<organism evidence="1 2">
    <name type="scientific">Alistipes hominis</name>
    <dbReference type="NCBI Taxonomy" id="2763015"/>
    <lineage>
        <taxon>Bacteria</taxon>
        <taxon>Pseudomonadati</taxon>
        <taxon>Bacteroidota</taxon>
        <taxon>Bacteroidia</taxon>
        <taxon>Bacteroidales</taxon>
        <taxon>Rikenellaceae</taxon>
        <taxon>Alistipes</taxon>
    </lineage>
</organism>
<proteinExistence type="predicted"/>
<dbReference type="SUPFAM" id="SSF52317">
    <property type="entry name" value="Class I glutamine amidotransferase-like"/>
    <property type="match status" value="1"/>
</dbReference>
<dbReference type="PANTHER" id="PTHR43235:SF1">
    <property type="entry name" value="GLUTAMINE AMIDOTRANSFERASE PB2B2.05-RELATED"/>
    <property type="match status" value="1"/>
</dbReference>
<comment type="caution">
    <text evidence="1">The sequence shown here is derived from an EMBL/GenBank/DDBJ whole genome shotgun (WGS) entry which is preliminary data.</text>
</comment>
<dbReference type="CDD" id="cd01745">
    <property type="entry name" value="GATase1_2"/>
    <property type="match status" value="1"/>
</dbReference>
<dbReference type="PROSITE" id="PS51273">
    <property type="entry name" value="GATASE_TYPE_1"/>
    <property type="match status" value="1"/>
</dbReference>
<dbReference type="Gene3D" id="3.40.50.880">
    <property type="match status" value="1"/>
</dbReference>
<keyword evidence="2" id="KW-1185">Reference proteome</keyword>
<dbReference type="EMBL" id="JACOOK010000001">
    <property type="protein sequence ID" value="MBC5615470.1"/>
    <property type="molecule type" value="Genomic_DNA"/>
</dbReference>
<dbReference type="PANTHER" id="PTHR43235">
    <property type="entry name" value="GLUTAMINE AMIDOTRANSFERASE PB2B2.05-RELATED"/>
    <property type="match status" value="1"/>
</dbReference>
<protein>
    <submittedName>
        <fullName evidence="1">Gamma-glutamyl-gamma-aminobutyrate hydrolase family protein</fullName>
    </submittedName>
</protein>
<reference evidence="1 2" key="1">
    <citation type="submission" date="2020-08" db="EMBL/GenBank/DDBJ databases">
        <title>Genome public.</title>
        <authorList>
            <person name="Liu C."/>
            <person name="Sun Q."/>
        </authorList>
    </citation>
    <scope>NUCLEOTIDE SEQUENCE [LARGE SCALE GENOMIC DNA]</scope>
    <source>
        <strain evidence="1 2">New-7</strain>
    </source>
</reference>
<dbReference type="Pfam" id="PF07722">
    <property type="entry name" value="Peptidase_C26"/>
    <property type="match status" value="1"/>
</dbReference>
<dbReference type="InterPro" id="IPR011697">
    <property type="entry name" value="Peptidase_C26"/>
</dbReference>
<dbReference type="InterPro" id="IPR029062">
    <property type="entry name" value="Class_I_gatase-like"/>
</dbReference>
<evidence type="ECO:0000313" key="1">
    <source>
        <dbReference type="EMBL" id="MBC5615470.1"/>
    </source>
</evidence>
<name>A0ABR7CIJ2_9BACT</name>
<dbReference type="GO" id="GO:0016787">
    <property type="term" value="F:hydrolase activity"/>
    <property type="evidence" value="ECO:0007669"/>
    <property type="project" value="UniProtKB-KW"/>
</dbReference>
<gene>
    <name evidence="1" type="ORF">H8S08_00355</name>
</gene>
<dbReference type="InterPro" id="IPR044668">
    <property type="entry name" value="PuuD-like"/>
</dbReference>
<evidence type="ECO:0000313" key="2">
    <source>
        <dbReference type="Proteomes" id="UP000636891"/>
    </source>
</evidence>
<keyword evidence="1" id="KW-0378">Hydrolase</keyword>